<dbReference type="AlphaFoldDB" id="A0A367CFK0"/>
<accession>A0A367CFK0</accession>
<evidence type="ECO:0000313" key="1">
    <source>
        <dbReference type="EMBL" id="RCA10383.1"/>
    </source>
</evidence>
<comment type="caution">
    <text evidence="1">The sequence shown here is derived from an EMBL/GenBank/DDBJ whole genome shotgun (WGS) entry which is preliminary data.</text>
</comment>
<name>A0A367CFK0_9ENTE</name>
<sequence>MWLDFSKLYGDAQKRKPPVFVVPNVEQKRYTRQLGLLILEVHIFNVW</sequence>
<dbReference type="Proteomes" id="UP000252797">
    <property type="component" value="Unassembled WGS sequence"/>
</dbReference>
<proteinExistence type="predicted"/>
<organism evidence="1 2">
    <name type="scientific">Enterococcus durans</name>
    <dbReference type="NCBI Taxonomy" id="53345"/>
    <lineage>
        <taxon>Bacteria</taxon>
        <taxon>Bacillati</taxon>
        <taxon>Bacillota</taxon>
        <taxon>Bacilli</taxon>
        <taxon>Lactobacillales</taxon>
        <taxon>Enterococcaceae</taxon>
        <taxon>Enterococcus</taxon>
    </lineage>
</organism>
<dbReference type="EMBL" id="LEPB01000004">
    <property type="protein sequence ID" value="RCA10383.1"/>
    <property type="molecule type" value="Genomic_DNA"/>
</dbReference>
<evidence type="ECO:0000313" key="2">
    <source>
        <dbReference type="Proteomes" id="UP000252797"/>
    </source>
</evidence>
<gene>
    <name evidence="1" type="ORF">EA71_01134</name>
</gene>
<protein>
    <submittedName>
        <fullName evidence="1">Uncharacterized protein</fullName>
    </submittedName>
</protein>
<reference evidence="1 2" key="1">
    <citation type="submission" date="2015-06" db="EMBL/GenBank/DDBJ databases">
        <title>The Genome Sequence of Enterococcus durans 4EA1.</title>
        <authorList>
            <consortium name="The Broad Institute Genomics Platform"/>
            <consortium name="The Broad Institute Genome Sequencing Center for Infectious Disease"/>
            <person name="Earl A.M."/>
            <person name="Van Tyne D."/>
            <person name="Lebreton F."/>
            <person name="Saavedra J.T."/>
            <person name="Gilmore M.S."/>
            <person name="Manson Mcguire A."/>
            <person name="Clock S."/>
            <person name="Crupain M."/>
            <person name="Rangan U."/>
            <person name="Young S."/>
            <person name="Abouelleil A."/>
            <person name="Cao P."/>
            <person name="Chapman S.B."/>
            <person name="Griggs A."/>
            <person name="Priest M."/>
            <person name="Shea T."/>
            <person name="Wortman J."/>
            <person name="Nusbaum C."/>
            <person name="Birren B."/>
        </authorList>
    </citation>
    <scope>NUCLEOTIDE SEQUENCE [LARGE SCALE GENOMIC DNA]</scope>
    <source>
        <strain evidence="1 2">4EA1</strain>
    </source>
</reference>